<keyword evidence="7" id="KW-1185">Reference proteome</keyword>
<keyword evidence="2" id="KW-0238">DNA-binding</keyword>
<dbReference type="SMART" id="SM00448">
    <property type="entry name" value="REC"/>
    <property type="match status" value="1"/>
</dbReference>
<dbReference type="Gene3D" id="3.40.50.2300">
    <property type="match status" value="1"/>
</dbReference>
<dbReference type="PANTHER" id="PTHR43214">
    <property type="entry name" value="TWO-COMPONENT RESPONSE REGULATOR"/>
    <property type="match status" value="1"/>
</dbReference>
<evidence type="ECO:0000313" key="6">
    <source>
        <dbReference type="EMBL" id="SNB73052.1"/>
    </source>
</evidence>
<evidence type="ECO:0000259" key="5">
    <source>
        <dbReference type="PROSITE" id="PS50110"/>
    </source>
</evidence>
<dbReference type="GO" id="GO:0006355">
    <property type="term" value="P:regulation of DNA-templated transcription"/>
    <property type="evidence" value="ECO:0007669"/>
    <property type="project" value="InterPro"/>
</dbReference>
<reference evidence="7" key="1">
    <citation type="submission" date="2017-06" db="EMBL/GenBank/DDBJ databases">
        <authorList>
            <person name="Varghese N."/>
            <person name="Submissions S."/>
        </authorList>
    </citation>
    <scope>NUCLEOTIDE SEQUENCE [LARGE SCALE GENOMIC DNA]</scope>
    <source>
        <strain evidence="7">JAD2</strain>
    </source>
</reference>
<evidence type="ECO:0000256" key="1">
    <source>
        <dbReference type="ARBA" id="ARBA00022553"/>
    </source>
</evidence>
<dbReference type="PROSITE" id="PS50043">
    <property type="entry name" value="HTH_LUXR_2"/>
    <property type="match status" value="1"/>
</dbReference>
<dbReference type="GO" id="GO:0003677">
    <property type="term" value="F:DNA binding"/>
    <property type="evidence" value="ECO:0007669"/>
    <property type="project" value="UniProtKB-KW"/>
</dbReference>
<feature type="domain" description="HTH luxR-type" evidence="4">
    <location>
        <begin position="147"/>
        <end position="212"/>
    </location>
</feature>
<organism evidence="6 7">
    <name type="scientific">Thermoflexus hugenholtzii JAD2</name>
    <dbReference type="NCBI Taxonomy" id="877466"/>
    <lineage>
        <taxon>Bacteria</taxon>
        <taxon>Bacillati</taxon>
        <taxon>Chloroflexota</taxon>
        <taxon>Thermoflexia</taxon>
        <taxon>Thermoflexales</taxon>
        <taxon>Thermoflexaceae</taxon>
        <taxon>Thermoflexus</taxon>
    </lineage>
</organism>
<dbReference type="GO" id="GO:0000160">
    <property type="term" value="P:phosphorelay signal transduction system"/>
    <property type="evidence" value="ECO:0007669"/>
    <property type="project" value="InterPro"/>
</dbReference>
<protein>
    <submittedName>
        <fullName evidence="6">Two component transcriptional regulator, LuxR family</fullName>
    </submittedName>
</protein>
<dbReference type="Pfam" id="PF00072">
    <property type="entry name" value="Response_reg"/>
    <property type="match status" value="1"/>
</dbReference>
<evidence type="ECO:0000256" key="2">
    <source>
        <dbReference type="ARBA" id="ARBA00023125"/>
    </source>
</evidence>
<dbReference type="InterPro" id="IPR011006">
    <property type="entry name" value="CheY-like_superfamily"/>
</dbReference>
<dbReference type="OrthoDB" id="9780153at2"/>
<keyword evidence="1 3" id="KW-0597">Phosphoprotein</keyword>
<dbReference type="CDD" id="cd06170">
    <property type="entry name" value="LuxR_C_like"/>
    <property type="match status" value="1"/>
</dbReference>
<evidence type="ECO:0000259" key="4">
    <source>
        <dbReference type="PROSITE" id="PS50043"/>
    </source>
</evidence>
<name>A0A212RL45_9CHLR</name>
<dbReference type="RefSeq" id="WP_088572141.1">
    <property type="nucleotide sequence ID" value="NZ_FYEK01000066.1"/>
</dbReference>
<feature type="domain" description="Response regulatory" evidence="5">
    <location>
        <begin position="5"/>
        <end position="121"/>
    </location>
</feature>
<dbReference type="PROSITE" id="PS50110">
    <property type="entry name" value="RESPONSE_REGULATORY"/>
    <property type="match status" value="1"/>
</dbReference>
<dbReference type="SMART" id="SM00421">
    <property type="entry name" value="HTH_LUXR"/>
    <property type="match status" value="1"/>
</dbReference>
<dbReference type="SUPFAM" id="SSF46894">
    <property type="entry name" value="C-terminal effector domain of the bipartite response regulators"/>
    <property type="match status" value="1"/>
</dbReference>
<accession>A0A212RL45</accession>
<dbReference type="FunCoup" id="A0A212RL45">
    <property type="interactions" value="179"/>
</dbReference>
<dbReference type="InterPro" id="IPR000792">
    <property type="entry name" value="Tscrpt_reg_LuxR_C"/>
</dbReference>
<dbReference type="InterPro" id="IPR001789">
    <property type="entry name" value="Sig_transdc_resp-reg_receiver"/>
</dbReference>
<proteinExistence type="predicted"/>
<dbReference type="EMBL" id="FYEK01000066">
    <property type="protein sequence ID" value="SNB73052.1"/>
    <property type="molecule type" value="Genomic_DNA"/>
</dbReference>
<dbReference type="PRINTS" id="PR00038">
    <property type="entry name" value="HTHLUXR"/>
</dbReference>
<dbReference type="InParanoid" id="A0A212RL45"/>
<dbReference type="CDD" id="cd17535">
    <property type="entry name" value="REC_NarL-like"/>
    <property type="match status" value="1"/>
</dbReference>
<sequence length="224" mass="25520">MKRLRLLIVDDHEVVRLGLRLLLQNRPEFELVGEAESGAQALRLVERLRPDLVILDVRLPDQDGVEVCREITARFPETRVLILTAYPDEEFIVRAIEAGASGYVLKQAGSRELIEALEALARGEAILDPTITRKVLEQFRQRSRATREEAFKDLTPRERLILARIAEGKSNREIAKELFLTEKTVRNYVSIILDKLGVSNRVEAAAYALKHRIHDFLKEEDSAS</sequence>
<dbReference type="InterPro" id="IPR039420">
    <property type="entry name" value="WalR-like"/>
</dbReference>
<dbReference type="AlphaFoldDB" id="A0A212RL45"/>
<dbReference type="InterPro" id="IPR016032">
    <property type="entry name" value="Sig_transdc_resp-reg_C-effctor"/>
</dbReference>
<evidence type="ECO:0000313" key="7">
    <source>
        <dbReference type="Proteomes" id="UP000197025"/>
    </source>
</evidence>
<dbReference type="SUPFAM" id="SSF52172">
    <property type="entry name" value="CheY-like"/>
    <property type="match status" value="1"/>
</dbReference>
<dbReference type="Proteomes" id="UP000197025">
    <property type="component" value="Unassembled WGS sequence"/>
</dbReference>
<dbReference type="PANTHER" id="PTHR43214:SF43">
    <property type="entry name" value="TWO-COMPONENT RESPONSE REGULATOR"/>
    <property type="match status" value="1"/>
</dbReference>
<feature type="modified residue" description="4-aspartylphosphate" evidence="3">
    <location>
        <position position="56"/>
    </location>
</feature>
<dbReference type="InterPro" id="IPR058245">
    <property type="entry name" value="NreC/VraR/RcsB-like_REC"/>
</dbReference>
<evidence type="ECO:0000256" key="3">
    <source>
        <dbReference type="PROSITE-ProRule" id="PRU00169"/>
    </source>
</evidence>
<gene>
    <name evidence="6" type="ORF">SAMN02746019_00017050</name>
</gene>
<dbReference type="Pfam" id="PF00196">
    <property type="entry name" value="GerE"/>
    <property type="match status" value="1"/>
</dbReference>